<evidence type="ECO:0000256" key="5">
    <source>
        <dbReference type="SAM" id="Phobius"/>
    </source>
</evidence>
<protein>
    <submittedName>
        <fullName evidence="6">Flavin-containing monooxygenase</fullName>
        <ecNumber evidence="6">1.14.13.-</ecNumber>
    </submittedName>
</protein>
<dbReference type="Pfam" id="PF00743">
    <property type="entry name" value="FMO-like"/>
    <property type="match status" value="1"/>
</dbReference>
<reference evidence="6 7" key="1">
    <citation type="submission" date="2024-10" db="EMBL/GenBank/DDBJ databases">
        <title>The Natural Products Discovery Center: Release of the First 8490 Sequenced Strains for Exploring Actinobacteria Biosynthetic Diversity.</title>
        <authorList>
            <person name="Kalkreuter E."/>
            <person name="Kautsar S.A."/>
            <person name="Yang D."/>
            <person name="Bader C.D."/>
            <person name="Teijaro C.N."/>
            <person name="Fluegel L."/>
            <person name="Davis C.M."/>
            <person name="Simpson J.R."/>
            <person name="Lauterbach L."/>
            <person name="Steele A.D."/>
            <person name="Gui C."/>
            <person name="Meng S."/>
            <person name="Li G."/>
            <person name="Viehrig K."/>
            <person name="Ye F."/>
            <person name="Su P."/>
            <person name="Kiefer A.F."/>
            <person name="Nichols A."/>
            <person name="Cepeda A.J."/>
            <person name="Yan W."/>
            <person name="Fan B."/>
            <person name="Jiang Y."/>
            <person name="Adhikari A."/>
            <person name="Zheng C.-J."/>
            <person name="Schuster L."/>
            <person name="Cowan T.M."/>
            <person name="Smanski M.J."/>
            <person name="Chevrette M.G."/>
            <person name="De Carvalho L.P.S."/>
            <person name="Shen B."/>
        </authorList>
    </citation>
    <scope>NUCLEOTIDE SEQUENCE [LARGE SCALE GENOMIC DNA]</scope>
    <source>
        <strain evidence="6 7">NPDC003040</strain>
    </source>
</reference>
<evidence type="ECO:0000256" key="3">
    <source>
        <dbReference type="ARBA" id="ARBA00022827"/>
    </source>
</evidence>
<dbReference type="Proteomes" id="UP001601948">
    <property type="component" value="Unassembled WGS sequence"/>
</dbReference>
<organism evidence="6 7">
    <name type="scientific">Nocardia suismassiliense</name>
    <dbReference type="NCBI Taxonomy" id="2077092"/>
    <lineage>
        <taxon>Bacteria</taxon>
        <taxon>Bacillati</taxon>
        <taxon>Actinomycetota</taxon>
        <taxon>Actinomycetes</taxon>
        <taxon>Mycobacteriales</taxon>
        <taxon>Nocardiaceae</taxon>
        <taxon>Nocardia</taxon>
    </lineage>
</organism>
<comment type="caution">
    <text evidence="6">The sequence shown here is derived from an EMBL/GenBank/DDBJ whole genome shotgun (WGS) entry which is preliminary data.</text>
</comment>
<keyword evidence="5" id="KW-0812">Transmembrane</keyword>
<dbReference type="GO" id="GO:0004497">
    <property type="term" value="F:monooxygenase activity"/>
    <property type="evidence" value="ECO:0007669"/>
    <property type="project" value="UniProtKB-KW"/>
</dbReference>
<evidence type="ECO:0000256" key="4">
    <source>
        <dbReference type="ARBA" id="ARBA00023002"/>
    </source>
</evidence>
<gene>
    <name evidence="6" type="ORF">ACFYV7_35550</name>
</gene>
<dbReference type="InterPro" id="IPR036188">
    <property type="entry name" value="FAD/NAD-bd_sf"/>
</dbReference>
<dbReference type="InterPro" id="IPR051209">
    <property type="entry name" value="FAD-bind_Monooxygenase_sf"/>
</dbReference>
<keyword evidence="4 6" id="KW-0560">Oxidoreductase</keyword>
<dbReference type="PANTHER" id="PTHR42877">
    <property type="entry name" value="L-ORNITHINE N(5)-MONOOXYGENASE-RELATED"/>
    <property type="match status" value="1"/>
</dbReference>
<keyword evidence="3" id="KW-0274">FAD</keyword>
<proteinExistence type="inferred from homology"/>
<dbReference type="RefSeq" id="WP_387724737.1">
    <property type="nucleotide sequence ID" value="NZ_JBIAPI010000013.1"/>
</dbReference>
<dbReference type="PANTHER" id="PTHR42877:SF4">
    <property type="entry name" value="FAD_NAD(P)-BINDING DOMAIN-CONTAINING PROTEIN-RELATED"/>
    <property type="match status" value="1"/>
</dbReference>
<evidence type="ECO:0000313" key="7">
    <source>
        <dbReference type="Proteomes" id="UP001601948"/>
    </source>
</evidence>
<feature type="transmembrane region" description="Helical" evidence="5">
    <location>
        <begin position="16"/>
        <end position="37"/>
    </location>
</feature>
<name>A0ABW6R3T6_9NOCA</name>
<comment type="similarity">
    <text evidence="1">Belongs to the FAD-binding monooxygenase family.</text>
</comment>
<evidence type="ECO:0000256" key="1">
    <source>
        <dbReference type="ARBA" id="ARBA00010139"/>
    </source>
</evidence>
<keyword evidence="5" id="KW-1133">Transmembrane helix</keyword>
<dbReference type="Gene3D" id="3.50.50.60">
    <property type="entry name" value="FAD/NAD(P)-binding domain"/>
    <property type="match status" value="3"/>
</dbReference>
<sequence>MDARCSRIPDERRGSAVHYTAIVVGAGFGGIGMGVALKRAGIDDFLILEKENGVGGVWRDNIYPGCNCDVPSHLYSFSFAPYRDRRIRYPGQEQILNYLSGVAADEGLLPHLRVGCPVSAATYLEDQGYWEVITAAGLRLMADVVIFAVGQLHRPQLPEFPGEADFVGPTFHTARWDDRHDLRGLEVAVIGTGSSAAQILPTLAATAARVRVFQRTAHWVLPKPRKDFGHLARAVLALPGGHHLYRQALHYGADTVLAPVMWRGWSARPVEWLARWYLRHAISDPALRAAVTPDYPIGGKRIVLDSEYYPTLAYPHVELVTAPIAKMTKEGLETTDGAQHRADAVVYATGFKAPEFLVPMRVRGRRGVELAARWSEGASAFLGIAIPGFPNLFLLAGPNSFNSAGSNPAMKELQMQYILECLRWRDRVGAAAIEVTEAAMENYQQWLEQAIATTVWPPASSWYRHRSGRVTNPWPASARTYRRMLDSYGPESCFRAASRRRDIDMTEAAASSPPRYLLNDAG</sequence>
<dbReference type="EMBL" id="JBIAPI010000013">
    <property type="protein sequence ID" value="MFF3228156.1"/>
    <property type="molecule type" value="Genomic_DNA"/>
</dbReference>
<dbReference type="EC" id="1.14.13.-" evidence="6"/>
<keyword evidence="7" id="KW-1185">Reference proteome</keyword>
<evidence type="ECO:0000313" key="6">
    <source>
        <dbReference type="EMBL" id="MFF3228156.1"/>
    </source>
</evidence>
<keyword evidence="5" id="KW-0472">Membrane</keyword>
<dbReference type="InterPro" id="IPR020946">
    <property type="entry name" value="Flavin_mOase-like"/>
</dbReference>
<keyword evidence="2" id="KW-0285">Flavoprotein</keyword>
<keyword evidence="6" id="KW-0503">Monooxygenase</keyword>
<accession>A0ABW6R3T6</accession>
<dbReference type="SUPFAM" id="SSF51905">
    <property type="entry name" value="FAD/NAD(P)-binding domain"/>
    <property type="match status" value="1"/>
</dbReference>
<evidence type="ECO:0000256" key="2">
    <source>
        <dbReference type="ARBA" id="ARBA00022630"/>
    </source>
</evidence>